<name>A0ABW1IL52_9BACL</name>
<organism evidence="1 2">
    <name type="scientific">Marinicrinis lubricantis</name>
    <dbReference type="NCBI Taxonomy" id="2086470"/>
    <lineage>
        <taxon>Bacteria</taxon>
        <taxon>Bacillati</taxon>
        <taxon>Bacillota</taxon>
        <taxon>Bacilli</taxon>
        <taxon>Bacillales</taxon>
        <taxon>Paenibacillaceae</taxon>
    </lineage>
</organism>
<dbReference type="Proteomes" id="UP001596250">
    <property type="component" value="Unassembled WGS sequence"/>
</dbReference>
<evidence type="ECO:0000313" key="1">
    <source>
        <dbReference type="EMBL" id="MFC5985791.1"/>
    </source>
</evidence>
<evidence type="ECO:0000313" key="2">
    <source>
        <dbReference type="Proteomes" id="UP001596250"/>
    </source>
</evidence>
<dbReference type="EMBL" id="JBHSQV010000032">
    <property type="protein sequence ID" value="MFC5985791.1"/>
    <property type="molecule type" value="Genomic_DNA"/>
</dbReference>
<dbReference type="RefSeq" id="WP_379892991.1">
    <property type="nucleotide sequence ID" value="NZ_CBCSCT010000013.1"/>
</dbReference>
<reference evidence="2" key="1">
    <citation type="journal article" date="2019" name="Int. J. Syst. Evol. Microbiol.">
        <title>The Global Catalogue of Microorganisms (GCM) 10K type strain sequencing project: providing services to taxonomists for standard genome sequencing and annotation.</title>
        <authorList>
            <consortium name="The Broad Institute Genomics Platform"/>
            <consortium name="The Broad Institute Genome Sequencing Center for Infectious Disease"/>
            <person name="Wu L."/>
            <person name="Ma J."/>
        </authorList>
    </citation>
    <scope>NUCLEOTIDE SEQUENCE [LARGE SCALE GENOMIC DNA]</scope>
    <source>
        <strain evidence="2">CCM 8749</strain>
    </source>
</reference>
<proteinExistence type="predicted"/>
<comment type="caution">
    <text evidence="1">The sequence shown here is derived from an EMBL/GenBank/DDBJ whole genome shotgun (WGS) entry which is preliminary data.</text>
</comment>
<protein>
    <submittedName>
        <fullName evidence="1">Uncharacterized protein</fullName>
    </submittedName>
</protein>
<sequence>MEQKLLTIIHALKGITPQLSPKQPWSTEWDEAIQNLEQSVSVDLEKRLLLKCVQSGLHLWNESLDLSHTLSQNIDNPTGSYWHGIMHRMEQDYPNAGYWFRQVGEHPAFPSLLQSVQSYFRSISLEHLPVPVKEYAENLKSSTRWDPFRFIQLIELQETTLHHEETDQLLRDLQRIEIVQLLMYCIKPLDEQVCNELSSML</sequence>
<gene>
    <name evidence="1" type="ORF">ACFPXP_05025</name>
</gene>
<accession>A0ABW1IL52</accession>
<keyword evidence="2" id="KW-1185">Reference proteome</keyword>